<reference evidence="12" key="1">
    <citation type="submission" date="2016-11" db="UniProtKB">
        <authorList>
            <consortium name="WormBaseParasite"/>
        </authorList>
    </citation>
    <scope>IDENTIFICATION</scope>
</reference>
<keyword evidence="7 9" id="KW-0472">Membrane</keyword>
<evidence type="ECO:0000313" key="12">
    <source>
        <dbReference type="WBParaSite" id="maker-unitig_21287-snap-gene-0.1-mRNA-1"/>
    </source>
</evidence>
<keyword evidence="4 9" id="KW-0812">Transmembrane</keyword>
<feature type="transmembrane region" description="Helical" evidence="9">
    <location>
        <begin position="219"/>
        <end position="239"/>
    </location>
</feature>
<dbReference type="Proteomes" id="UP000095280">
    <property type="component" value="Unplaced"/>
</dbReference>
<feature type="transmembrane region" description="Helical" evidence="9">
    <location>
        <begin position="303"/>
        <end position="321"/>
    </location>
</feature>
<dbReference type="AlphaFoldDB" id="A0A1I8F5H7"/>
<proteinExistence type="inferred from homology"/>
<sequence>YHFRALQYPYRTPPACFQGMFLVSLPYAVLHGGYWSVIFVVIVAFICCYTGRVLITLPDGVRVRASYREIAEFVFRSPPRRHGGERRPPLRKALMTCILYLVLCGDLMLGCFPRASSASPPGVSFFCLLPCAALTSLRHVSWISFWNTVTHVIINCIIIVYCLTRAAHWQPQKVQFHVDINTFPISVGIIVFSYTSHIFLPTLESNLMDKSRFGLMMNWTHILSAIFKALFGYIGFVTFAEHTKEVITNNLASEPLKVTVNVALVVKALCSYPLPYFAAANFLESSLFSGWPLPSCWNSTGDFKLWALLPRAALVLFTYVIAITVPHFALLCGLIGSFTGTMLSFVWPAYFHFSLKRHSVSCFVLGLDLLIIGNGLAVRLRRDVC</sequence>
<evidence type="ECO:0000256" key="6">
    <source>
        <dbReference type="ARBA" id="ARBA00022989"/>
    </source>
</evidence>
<feature type="transmembrane region" description="Helical" evidence="9">
    <location>
        <begin position="357"/>
        <end position="378"/>
    </location>
</feature>
<protein>
    <submittedName>
        <fullName evidence="12">Aa_trans domain-containing protein</fullName>
    </submittedName>
</protein>
<feature type="transmembrane region" description="Helical" evidence="9">
    <location>
        <begin position="260"/>
        <end position="283"/>
    </location>
</feature>
<dbReference type="WBParaSite" id="maker-unitig_21287-snap-gene-0.1-mRNA-1">
    <property type="protein sequence ID" value="maker-unitig_21287-snap-gene-0.1-mRNA-1"/>
    <property type="gene ID" value="maker-unitig_21287-snap-gene-0.1"/>
</dbReference>
<evidence type="ECO:0000256" key="9">
    <source>
        <dbReference type="SAM" id="Phobius"/>
    </source>
</evidence>
<dbReference type="GO" id="GO:0015179">
    <property type="term" value="F:L-amino acid transmembrane transporter activity"/>
    <property type="evidence" value="ECO:0007669"/>
    <property type="project" value="TreeGrafter"/>
</dbReference>
<dbReference type="GO" id="GO:0005774">
    <property type="term" value="C:vacuolar membrane"/>
    <property type="evidence" value="ECO:0007669"/>
    <property type="project" value="TreeGrafter"/>
</dbReference>
<evidence type="ECO:0000256" key="3">
    <source>
        <dbReference type="ARBA" id="ARBA00022448"/>
    </source>
</evidence>
<evidence type="ECO:0000256" key="8">
    <source>
        <dbReference type="ARBA" id="ARBA00023329"/>
    </source>
</evidence>
<dbReference type="InterPro" id="IPR013057">
    <property type="entry name" value="AA_transpt_TM"/>
</dbReference>
<evidence type="ECO:0000256" key="2">
    <source>
        <dbReference type="ARBA" id="ARBA00008066"/>
    </source>
</evidence>
<evidence type="ECO:0000256" key="4">
    <source>
        <dbReference type="ARBA" id="ARBA00022692"/>
    </source>
</evidence>
<feature type="transmembrane region" description="Helical" evidence="9">
    <location>
        <begin position="176"/>
        <end position="199"/>
    </location>
</feature>
<accession>A0A1I8F5H7</accession>
<keyword evidence="11" id="KW-1185">Reference proteome</keyword>
<keyword evidence="8" id="KW-0968">Cytoplasmic vesicle</keyword>
<evidence type="ECO:0000256" key="7">
    <source>
        <dbReference type="ARBA" id="ARBA00023136"/>
    </source>
</evidence>
<feature type="transmembrane region" description="Helical" evidence="9">
    <location>
        <begin position="143"/>
        <end position="164"/>
    </location>
</feature>
<feature type="transmembrane region" description="Helical" evidence="9">
    <location>
        <begin position="34"/>
        <end position="55"/>
    </location>
</feature>
<keyword evidence="5" id="KW-0532">Neurotransmitter transport</keyword>
<feature type="transmembrane region" description="Helical" evidence="9">
    <location>
        <begin position="93"/>
        <end position="115"/>
    </location>
</feature>
<evidence type="ECO:0000256" key="1">
    <source>
        <dbReference type="ARBA" id="ARBA00004439"/>
    </source>
</evidence>
<evidence type="ECO:0000259" key="10">
    <source>
        <dbReference type="Pfam" id="PF01490"/>
    </source>
</evidence>
<comment type="subcellular location">
    <subcellularLocation>
        <location evidence="1">Cytoplasmic vesicle membrane</location>
        <topology evidence="1">Multi-pass membrane protein</topology>
    </subcellularLocation>
</comment>
<dbReference type="GO" id="GO:0030659">
    <property type="term" value="C:cytoplasmic vesicle membrane"/>
    <property type="evidence" value="ECO:0007669"/>
    <property type="project" value="UniProtKB-SubCell"/>
</dbReference>
<keyword evidence="3" id="KW-0813">Transport</keyword>
<dbReference type="PANTHER" id="PTHR22950">
    <property type="entry name" value="AMINO ACID TRANSPORTER"/>
    <property type="match status" value="1"/>
</dbReference>
<organism evidence="11 12">
    <name type="scientific">Macrostomum lignano</name>
    <dbReference type="NCBI Taxonomy" id="282301"/>
    <lineage>
        <taxon>Eukaryota</taxon>
        <taxon>Metazoa</taxon>
        <taxon>Spiralia</taxon>
        <taxon>Lophotrochozoa</taxon>
        <taxon>Platyhelminthes</taxon>
        <taxon>Rhabditophora</taxon>
        <taxon>Macrostomorpha</taxon>
        <taxon>Macrostomida</taxon>
        <taxon>Macrostomidae</taxon>
        <taxon>Macrostomum</taxon>
    </lineage>
</organism>
<dbReference type="PANTHER" id="PTHR22950:SF689">
    <property type="entry name" value="VESICULAR INHIBITORY AMINO ACID TRANSPORTER"/>
    <property type="match status" value="1"/>
</dbReference>
<keyword evidence="6 9" id="KW-1133">Transmembrane helix</keyword>
<comment type="similarity">
    <text evidence="2">Belongs to the amino acid/polyamine transporter 2 family.</text>
</comment>
<name>A0A1I8F5H7_9PLAT</name>
<evidence type="ECO:0000256" key="5">
    <source>
        <dbReference type="ARBA" id="ARBA00022775"/>
    </source>
</evidence>
<evidence type="ECO:0000313" key="11">
    <source>
        <dbReference type="Proteomes" id="UP000095280"/>
    </source>
</evidence>
<dbReference type="GO" id="GO:0006836">
    <property type="term" value="P:neurotransmitter transport"/>
    <property type="evidence" value="ECO:0007669"/>
    <property type="project" value="UniProtKB-KW"/>
</dbReference>
<dbReference type="Pfam" id="PF01490">
    <property type="entry name" value="Aa_trans"/>
    <property type="match status" value="1"/>
</dbReference>
<feature type="transmembrane region" description="Helical" evidence="9">
    <location>
        <begin position="328"/>
        <end position="351"/>
    </location>
</feature>
<feature type="domain" description="Amino acid transporter transmembrane" evidence="10">
    <location>
        <begin position="17"/>
        <end position="358"/>
    </location>
</feature>